<comment type="caution">
    <text evidence="1">The sequence shown here is derived from an EMBL/GenBank/DDBJ whole genome shotgun (WGS) entry which is preliminary data.</text>
</comment>
<organism evidence="1 2">
    <name type="scientific">Cardiocondyla obscurior</name>
    <dbReference type="NCBI Taxonomy" id="286306"/>
    <lineage>
        <taxon>Eukaryota</taxon>
        <taxon>Metazoa</taxon>
        <taxon>Ecdysozoa</taxon>
        <taxon>Arthropoda</taxon>
        <taxon>Hexapoda</taxon>
        <taxon>Insecta</taxon>
        <taxon>Pterygota</taxon>
        <taxon>Neoptera</taxon>
        <taxon>Endopterygota</taxon>
        <taxon>Hymenoptera</taxon>
        <taxon>Apocrita</taxon>
        <taxon>Aculeata</taxon>
        <taxon>Formicoidea</taxon>
        <taxon>Formicidae</taxon>
        <taxon>Myrmicinae</taxon>
        <taxon>Cardiocondyla</taxon>
    </lineage>
</organism>
<protein>
    <submittedName>
        <fullName evidence="1">Uncharacterized protein</fullName>
    </submittedName>
</protein>
<dbReference type="AlphaFoldDB" id="A0AAW2G2D1"/>
<dbReference type="EMBL" id="JADYXP020000007">
    <property type="protein sequence ID" value="KAL0120211.1"/>
    <property type="molecule type" value="Genomic_DNA"/>
</dbReference>
<sequence length="146" mass="16815">MREQLEKKKKNWREREKRNEVCLACVAHYIYIVTDARSGVDDPAVAVQLRRPRSLETDGLLSRGRSSKRLAFHSTRYLTIQTEETSEGLAISGISRISRTVFSLTVETEVYLSAIIQRIVRGRETRRVLSFASKEVRSAKEKLLYV</sequence>
<evidence type="ECO:0000313" key="1">
    <source>
        <dbReference type="EMBL" id="KAL0120211.1"/>
    </source>
</evidence>
<keyword evidence="2" id="KW-1185">Reference proteome</keyword>
<accession>A0AAW2G2D1</accession>
<proteinExistence type="predicted"/>
<evidence type="ECO:0000313" key="2">
    <source>
        <dbReference type="Proteomes" id="UP001430953"/>
    </source>
</evidence>
<dbReference type="Proteomes" id="UP001430953">
    <property type="component" value="Unassembled WGS sequence"/>
</dbReference>
<reference evidence="1 2" key="1">
    <citation type="submission" date="2023-03" db="EMBL/GenBank/DDBJ databases">
        <title>High recombination rates correlate with genetic variation in Cardiocondyla obscurior ants.</title>
        <authorList>
            <person name="Errbii M."/>
        </authorList>
    </citation>
    <scope>NUCLEOTIDE SEQUENCE [LARGE SCALE GENOMIC DNA]</scope>
    <source>
        <strain evidence="1">Alpha-2009</strain>
        <tissue evidence="1">Whole body</tissue>
    </source>
</reference>
<name>A0AAW2G2D1_9HYME</name>
<gene>
    <name evidence="1" type="ORF">PUN28_008100</name>
</gene>